<dbReference type="PANTHER" id="PTHR21228:SF29">
    <property type="entry name" value="FAST KINASE DOMAIN-CONTAINING PROTEIN 1, MITOCHONDRIAL"/>
    <property type="match status" value="1"/>
</dbReference>
<gene>
    <name evidence="5 6 7" type="primary">FASTKD1</name>
</gene>
<sequence length="838" mass="96948">MRPAEMTKMLHLRRFYPFALRCCWCQTWSGNDFLLNQLHECTDEDQVFDLVGKNKTNLSEKHVGMAIDILYQFQKKKPIVMRRTEYIKNHSQFLTLSILAENKIAQMDDQTLVDMLYNLLRLNVEDHASLIEQLVMELWRRLDGLSLPALSKFALSLNKQELHRSSLVGRIADIVNRNLDSIDDIRIFSILMVNISSVISLNLRDRLIQKAMFLLEIHGIVHLNHARRFVQFLCNVRLLHRPLLDKCNKVFLQNADKLHVNDIVIILQLYQSLQFTSTEFKLIVKQKMMEQMNDCYDPVSFTKLFESFAPIAGPEVREQLIETAILVADELEHWQILNIMEAMQAMGYKNSQLIKKIASLLHKHLDLYKPSELARVTYIITTLHFPYRDLYSKLQQLLIGYLQVSVRVAETALLIHALAMVPSSSMDDVVVARISAIFPQCNLLRLCSLTAAVMKWAQRDRSNKLVSSGSYGKLLQEINSYALEKLQKANNLDLLLEDLRFPSGEWFNENLFPEVAVVFQRLVDQITWENVLQLSHHLLRSQYLCTQVLDGIATVTINQPDKVFASGVYSILHPFAILNYDPPQGEEFFEACIGHINRHLDSFEPHIIVLMSLDLAITGRFPETLIKTIFNVEFLARLDNQLEMVSDSINKKMRFDLMELNRAVCLECPELQIPWFHEHYCQQLQNNSSGSSGALRQQINRLLVEALGGANFARMSVVTPYYYRFDFECILDKNKRPLPYVHHGGVMANLERVHWSHNGQVLEKKGLPPGAQRIAIEFLDSENFCKNSTHPRGKTVMRKRHLEILGYHVVQIPHFEWNSMELSSKNAWIEYLKAKIFS</sequence>
<accession>A0A6J0T974</accession>
<evidence type="ECO:0000259" key="3">
    <source>
        <dbReference type="PROSITE" id="PS51286"/>
    </source>
</evidence>
<dbReference type="RefSeq" id="XP_072837685.1">
    <property type="nucleotide sequence ID" value="XM_072981584.1"/>
</dbReference>
<dbReference type="PROSITE" id="PS51286">
    <property type="entry name" value="RAP"/>
    <property type="match status" value="1"/>
</dbReference>
<dbReference type="RefSeq" id="XP_072837691.1">
    <property type="nucleotide sequence ID" value="XM_072981590.1"/>
</dbReference>
<evidence type="ECO:0000313" key="7">
    <source>
        <dbReference type="RefSeq" id="XP_072837691.1"/>
    </source>
</evidence>
<proteinExistence type="predicted"/>
<dbReference type="SMART" id="SM00952">
    <property type="entry name" value="RAP"/>
    <property type="match status" value="1"/>
</dbReference>
<reference evidence="4 5" key="1">
    <citation type="submission" date="2025-05" db="UniProtKB">
        <authorList>
            <consortium name="RefSeq"/>
        </authorList>
    </citation>
    <scope>NUCLEOTIDE SEQUENCE [LARGE SCALE GENOMIC DNA]</scope>
</reference>
<dbReference type="GO" id="GO:0000963">
    <property type="term" value="P:mitochondrial RNA processing"/>
    <property type="evidence" value="ECO:0007669"/>
    <property type="project" value="TreeGrafter"/>
</dbReference>
<comment type="subcellular location">
    <subcellularLocation>
        <location evidence="1">Mitochondrion</location>
    </subcellularLocation>
</comment>
<dbReference type="InterPro" id="IPR050870">
    <property type="entry name" value="FAST_kinase"/>
</dbReference>
<evidence type="ECO:0000313" key="6">
    <source>
        <dbReference type="RefSeq" id="XP_072837685.1"/>
    </source>
</evidence>
<dbReference type="Pfam" id="PF06743">
    <property type="entry name" value="FAST_1"/>
    <property type="match status" value="1"/>
</dbReference>
<dbReference type="GO" id="GO:0016301">
    <property type="term" value="F:kinase activity"/>
    <property type="evidence" value="ECO:0007669"/>
    <property type="project" value="UniProtKB-KW"/>
</dbReference>
<dbReference type="PANTHER" id="PTHR21228">
    <property type="entry name" value="FAST LEU-RICH DOMAIN-CONTAINING"/>
    <property type="match status" value="1"/>
</dbReference>
<dbReference type="GO" id="GO:0044528">
    <property type="term" value="P:regulation of mitochondrial mRNA stability"/>
    <property type="evidence" value="ECO:0007669"/>
    <property type="project" value="InterPro"/>
</dbReference>
<keyword evidence="4" id="KW-1185">Reference proteome</keyword>
<evidence type="ECO:0000256" key="2">
    <source>
        <dbReference type="ARBA" id="ARBA00023128"/>
    </source>
</evidence>
<dbReference type="GO" id="GO:0005759">
    <property type="term" value="C:mitochondrial matrix"/>
    <property type="evidence" value="ECO:0007669"/>
    <property type="project" value="TreeGrafter"/>
</dbReference>
<evidence type="ECO:0000256" key="1">
    <source>
        <dbReference type="ARBA" id="ARBA00004173"/>
    </source>
</evidence>
<dbReference type="InterPro" id="IPR013579">
    <property type="entry name" value="FAST_2"/>
</dbReference>
<dbReference type="KEGG" id="pvt:110076896"/>
<protein>
    <submittedName>
        <fullName evidence="5 6">FAST kinase domain-containing protein 1, mitochondrial isoform X1</fullName>
    </submittedName>
</protein>
<evidence type="ECO:0000313" key="4">
    <source>
        <dbReference type="Proteomes" id="UP001652642"/>
    </source>
</evidence>
<dbReference type="InParanoid" id="A0A6J0T974"/>
<dbReference type="OrthoDB" id="385235at2759"/>
<dbReference type="AlphaFoldDB" id="A0A6J0T974"/>
<dbReference type="Pfam" id="PF08368">
    <property type="entry name" value="FAST_2"/>
    <property type="match status" value="1"/>
</dbReference>
<dbReference type="Proteomes" id="UP001652642">
    <property type="component" value="Chromosome 1"/>
</dbReference>
<dbReference type="RefSeq" id="XP_020645101.2">
    <property type="nucleotide sequence ID" value="XM_020789442.2"/>
</dbReference>
<dbReference type="GeneID" id="110076896"/>
<dbReference type="CTD" id="79675"/>
<feature type="domain" description="RAP" evidence="3">
    <location>
        <begin position="774"/>
        <end position="834"/>
    </location>
</feature>
<dbReference type="Pfam" id="PF08373">
    <property type="entry name" value="RAP"/>
    <property type="match status" value="1"/>
</dbReference>
<evidence type="ECO:0000313" key="5">
    <source>
        <dbReference type="RefSeq" id="XP_020645101.2"/>
    </source>
</evidence>
<keyword evidence="5 6" id="KW-0418">Kinase</keyword>
<dbReference type="InterPro" id="IPR010622">
    <property type="entry name" value="FAST_Leu-rich"/>
</dbReference>
<name>A0A6J0T974_9SAUR</name>
<keyword evidence="5 6" id="KW-0808">Transferase</keyword>
<organism evidence="4 5">
    <name type="scientific">Pogona vitticeps</name>
    <name type="common">central bearded dragon</name>
    <dbReference type="NCBI Taxonomy" id="103695"/>
    <lineage>
        <taxon>Eukaryota</taxon>
        <taxon>Metazoa</taxon>
        <taxon>Chordata</taxon>
        <taxon>Craniata</taxon>
        <taxon>Vertebrata</taxon>
        <taxon>Euteleostomi</taxon>
        <taxon>Lepidosauria</taxon>
        <taxon>Squamata</taxon>
        <taxon>Bifurcata</taxon>
        <taxon>Unidentata</taxon>
        <taxon>Episquamata</taxon>
        <taxon>Toxicofera</taxon>
        <taxon>Iguania</taxon>
        <taxon>Acrodonta</taxon>
        <taxon>Agamidae</taxon>
        <taxon>Amphibolurinae</taxon>
        <taxon>Pogona</taxon>
    </lineage>
</organism>
<dbReference type="InterPro" id="IPR013584">
    <property type="entry name" value="RAP"/>
</dbReference>
<keyword evidence="2" id="KW-0496">Mitochondrion</keyword>
<dbReference type="GO" id="GO:0003723">
    <property type="term" value="F:RNA binding"/>
    <property type="evidence" value="ECO:0007669"/>
    <property type="project" value="TreeGrafter"/>
</dbReference>
<dbReference type="GO" id="GO:0035770">
    <property type="term" value="C:ribonucleoprotein granule"/>
    <property type="evidence" value="ECO:0007669"/>
    <property type="project" value="TreeGrafter"/>
</dbReference>